<name>A0ABP8XXW8_9ACTN</name>
<dbReference type="Proteomes" id="UP001499974">
    <property type="component" value="Unassembled WGS sequence"/>
</dbReference>
<dbReference type="PROSITE" id="PS00523">
    <property type="entry name" value="SULFATASE_1"/>
    <property type="match status" value="1"/>
</dbReference>
<reference evidence="8" key="1">
    <citation type="journal article" date="2019" name="Int. J. Syst. Evol. Microbiol.">
        <title>The Global Catalogue of Microorganisms (GCM) 10K type strain sequencing project: providing services to taxonomists for standard genome sequencing and annotation.</title>
        <authorList>
            <consortium name="The Broad Institute Genomics Platform"/>
            <consortium name="The Broad Institute Genome Sequencing Center for Infectious Disease"/>
            <person name="Wu L."/>
            <person name="Ma J."/>
        </authorList>
    </citation>
    <scope>NUCLEOTIDE SEQUENCE [LARGE SCALE GENOMIC DNA]</scope>
    <source>
        <strain evidence="8">JCM 18531</strain>
    </source>
</reference>
<keyword evidence="2" id="KW-0479">Metal-binding</keyword>
<proteinExistence type="inferred from homology"/>
<dbReference type="Gene3D" id="3.30.1120.10">
    <property type="match status" value="1"/>
</dbReference>
<comment type="caution">
    <text evidence="7">The sequence shown here is derived from an EMBL/GenBank/DDBJ whole genome shotgun (WGS) entry which is preliminary data.</text>
</comment>
<dbReference type="InterPro" id="IPR000917">
    <property type="entry name" value="Sulfatase_N"/>
</dbReference>
<gene>
    <name evidence="7" type="ORF">GCM10023349_41840</name>
</gene>
<dbReference type="Pfam" id="PF00884">
    <property type="entry name" value="Sulfatase"/>
    <property type="match status" value="1"/>
</dbReference>
<dbReference type="Gene3D" id="3.40.720.10">
    <property type="entry name" value="Alkaline Phosphatase, subunit A"/>
    <property type="match status" value="1"/>
</dbReference>
<dbReference type="PANTHER" id="PTHR42693">
    <property type="entry name" value="ARYLSULFATASE FAMILY MEMBER"/>
    <property type="match status" value="1"/>
</dbReference>
<evidence type="ECO:0000313" key="8">
    <source>
        <dbReference type="Proteomes" id="UP001499974"/>
    </source>
</evidence>
<feature type="region of interest" description="Disordered" evidence="5">
    <location>
        <begin position="1"/>
        <end position="27"/>
    </location>
</feature>
<comment type="similarity">
    <text evidence="1">Belongs to the sulfatase family.</text>
</comment>
<dbReference type="InterPro" id="IPR050738">
    <property type="entry name" value="Sulfatase"/>
</dbReference>
<keyword evidence="8" id="KW-1185">Reference proteome</keyword>
<feature type="domain" description="Sulfatase N-terminal" evidence="6">
    <location>
        <begin position="33"/>
        <end position="446"/>
    </location>
</feature>
<dbReference type="PROSITE" id="PS00149">
    <property type="entry name" value="SULFATASE_2"/>
    <property type="match status" value="1"/>
</dbReference>
<dbReference type="PANTHER" id="PTHR42693:SF33">
    <property type="entry name" value="ARYLSULFATASE"/>
    <property type="match status" value="1"/>
</dbReference>
<accession>A0ABP8XXW8</accession>
<keyword evidence="4" id="KW-0106">Calcium</keyword>
<dbReference type="InterPro" id="IPR024607">
    <property type="entry name" value="Sulfatase_CS"/>
</dbReference>
<dbReference type="RefSeq" id="WP_345523607.1">
    <property type="nucleotide sequence ID" value="NZ_BAABKM010000004.1"/>
</dbReference>
<evidence type="ECO:0000256" key="2">
    <source>
        <dbReference type="ARBA" id="ARBA00022723"/>
    </source>
</evidence>
<dbReference type="CDD" id="cd16025">
    <property type="entry name" value="PAS_like"/>
    <property type="match status" value="1"/>
</dbReference>
<evidence type="ECO:0000259" key="6">
    <source>
        <dbReference type="Pfam" id="PF00884"/>
    </source>
</evidence>
<evidence type="ECO:0000256" key="3">
    <source>
        <dbReference type="ARBA" id="ARBA00022801"/>
    </source>
</evidence>
<evidence type="ECO:0000256" key="5">
    <source>
        <dbReference type="SAM" id="MobiDB-lite"/>
    </source>
</evidence>
<organism evidence="7 8">
    <name type="scientific">Nocardioides conyzicola</name>
    <dbReference type="NCBI Taxonomy" id="1651781"/>
    <lineage>
        <taxon>Bacteria</taxon>
        <taxon>Bacillati</taxon>
        <taxon>Actinomycetota</taxon>
        <taxon>Actinomycetes</taxon>
        <taxon>Propionibacteriales</taxon>
        <taxon>Nocardioidaceae</taxon>
        <taxon>Nocardioides</taxon>
    </lineage>
</organism>
<protein>
    <recommendedName>
        <fullName evidence="6">Sulfatase N-terminal domain-containing protein</fullName>
    </recommendedName>
</protein>
<dbReference type="SUPFAM" id="SSF53649">
    <property type="entry name" value="Alkaline phosphatase-like"/>
    <property type="match status" value="1"/>
</dbReference>
<dbReference type="EMBL" id="BAABKM010000004">
    <property type="protein sequence ID" value="GAA4717572.1"/>
    <property type="molecule type" value="Genomic_DNA"/>
</dbReference>
<dbReference type="InterPro" id="IPR017850">
    <property type="entry name" value="Alkaline_phosphatase_core_sf"/>
</dbReference>
<evidence type="ECO:0000313" key="7">
    <source>
        <dbReference type="EMBL" id="GAA4717572.1"/>
    </source>
</evidence>
<evidence type="ECO:0000256" key="4">
    <source>
        <dbReference type="ARBA" id="ARBA00022837"/>
    </source>
</evidence>
<keyword evidence="3" id="KW-0378">Hydrolase</keyword>
<evidence type="ECO:0000256" key="1">
    <source>
        <dbReference type="ARBA" id="ARBA00008779"/>
    </source>
</evidence>
<sequence length="590" mass="65478">MPPSDSEQARIGRTFADSAPAFPEPRRARPGAPNVVYVLYDDLGFSDLGCFGSEIATPTADRLAAEGLRYTNFHVTPLCSPTRACLLTGRNHHRAGMGLLPNFAMGYPGYRGELHHSTATLGEMAQSQGYTTLGVGKWHLTPMNQFTGAGPFDQWPLQRGFDRFYGTPDGMTNQWRPDLIEDNHWTEMPDDADYHFTSDIVDRAIGYVHDHRNGDAEKPFFLYVAFCAPHFPHHVPKEYVDKYVLVFEKGWDATREDRLARQQELGLVDAGTPLPARNAGVRPWSDYDPADQAAMTRLQAAYAGMVEHTDEHLGRLVAALEEMGELDNTLFVLLSDNGASQEGGEVGSMNAVKFFTGYDAPEQELAEIHEHLDEIGTEQWVNTYSIGWAMAGNTPLKLWKQDTHGGGVRSPLIVRWPGEVADPGGIRTQFHHAIDLTPTALEVTGMVAPGQVKGVEQQPLDGESLRYTFGDAGAPTRRTVQYFEMNGQRALWQDGWKAVAHHEPMLSPVLVLTGQAEAVTDFDSDVWELYHLDSDWNEVHDLAAEEPERLAAMVELWWQEAERNDALPLGAIIGGMNGPIITGRYDQGPR</sequence>